<sequence length="364" mass="39776">MAEANPMSASASKQRVSKHQIIMAGLLCDVYGLDEETFNRPTALSCLWLHHPRTKAKEDMQSFATHIVNAWLSRKETLKGAASHRGLVVVAFDQRNHGERLVDERANAAWRSGNPAHAPDMFGAIRGMVSDNAGLMDLVEGYVRMTMEGPNGAGGEWPGVVDQHLVLGVSLGGHSAWQALFSEERVSAAVVVIGCPDFMGLLSNRARLSKRECFSALDNGASFLGSRDFPRDLVRACLRYDPKGILFGTDAVRDPENEEEKQRLRGLLDARIRGKKVLVCSGGDDKLVPYAMSEAFVRFMERAAGTWYADRGVTVVNKVYEEVGHVFSPGMVEDATAFLLEEIASAPVAVPRAGTFGEKGKPRM</sequence>
<keyword evidence="2" id="KW-0378">Hydrolase</keyword>
<name>A0A9P9AD09_9PEZI</name>
<evidence type="ECO:0000313" key="2">
    <source>
        <dbReference type="EMBL" id="KAH6696976.1"/>
    </source>
</evidence>
<keyword evidence="3" id="KW-1185">Reference proteome</keyword>
<dbReference type="GO" id="GO:0016787">
    <property type="term" value="F:hydrolase activity"/>
    <property type="evidence" value="ECO:0007669"/>
    <property type="project" value="UniProtKB-KW"/>
</dbReference>
<reference evidence="2" key="1">
    <citation type="journal article" date="2021" name="Nat. Commun.">
        <title>Genetic determinants of endophytism in the Arabidopsis root mycobiome.</title>
        <authorList>
            <person name="Mesny F."/>
            <person name="Miyauchi S."/>
            <person name="Thiergart T."/>
            <person name="Pickel B."/>
            <person name="Atanasova L."/>
            <person name="Karlsson M."/>
            <person name="Huettel B."/>
            <person name="Barry K.W."/>
            <person name="Haridas S."/>
            <person name="Chen C."/>
            <person name="Bauer D."/>
            <person name="Andreopoulos W."/>
            <person name="Pangilinan J."/>
            <person name="LaButti K."/>
            <person name="Riley R."/>
            <person name="Lipzen A."/>
            <person name="Clum A."/>
            <person name="Drula E."/>
            <person name="Henrissat B."/>
            <person name="Kohler A."/>
            <person name="Grigoriev I.V."/>
            <person name="Martin F.M."/>
            <person name="Hacquard S."/>
        </authorList>
    </citation>
    <scope>NUCLEOTIDE SEQUENCE</scope>
    <source>
        <strain evidence="2">MPI-SDFR-AT-0117</strain>
    </source>
</reference>
<dbReference type="Gene3D" id="3.40.50.1820">
    <property type="entry name" value="alpha/beta hydrolase"/>
    <property type="match status" value="1"/>
</dbReference>
<proteinExistence type="predicted"/>
<dbReference type="SUPFAM" id="SSF53474">
    <property type="entry name" value="alpha/beta-Hydrolases"/>
    <property type="match status" value="1"/>
</dbReference>
<evidence type="ECO:0000313" key="3">
    <source>
        <dbReference type="Proteomes" id="UP000770015"/>
    </source>
</evidence>
<protein>
    <submittedName>
        <fullName evidence="2">Alpha/Beta hydrolase protein</fullName>
    </submittedName>
</protein>
<dbReference type="Proteomes" id="UP000770015">
    <property type="component" value="Unassembled WGS sequence"/>
</dbReference>
<accession>A0A9P9AD09</accession>
<dbReference type="InterPro" id="IPR000073">
    <property type="entry name" value="AB_hydrolase_1"/>
</dbReference>
<dbReference type="PANTHER" id="PTHR47381:SF3">
    <property type="entry name" value="ALPHA_BETA-HYDROLASES SUPERFAMILY PROTEIN"/>
    <property type="match status" value="1"/>
</dbReference>
<dbReference type="AlphaFoldDB" id="A0A9P9AD09"/>
<organism evidence="2 3">
    <name type="scientific">Plectosphaerella plurivora</name>
    <dbReference type="NCBI Taxonomy" id="936078"/>
    <lineage>
        <taxon>Eukaryota</taxon>
        <taxon>Fungi</taxon>
        <taxon>Dikarya</taxon>
        <taxon>Ascomycota</taxon>
        <taxon>Pezizomycotina</taxon>
        <taxon>Sordariomycetes</taxon>
        <taxon>Hypocreomycetidae</taxon>
        <taxon>Glomerellales</taxon>
        <taxon>Plectosphaerellaceae</taxon>
        <taxon>Plectosphaerella</taxon>
    </lineage>
</organism>
<dbReference type="EMBL" id="JAGSXJ010000001">
    <property type="protein sequence ID" value="KAH6696976.1"/>
    <property type="molecule type" value="Genomic_DNA"/>
</dbReference>
<evidence type="ECO:0000259" key="1">
    <source>
        <dbReference type="Pfam" id="PF12697"/>
    </source>
</evidence>
<feature type="domain" description="AB hydrolase-1" evidence="1">
    <location>
        <begin position="77"/>
        <end position="328"/>
    </location>
</feature>
<dbReference type="InterPro" id="IPR029058">
    <property type="entry name" value="AB_hydrolase_fold"/>
</dbReference>
<comment type="caution">
    <text evidence="2">The sequence shown here is derived from an EMBL/GenBank/DDBJ whole genome shotgun (WGS) entry which is preliminary data.</text>
</comment>
<dbReference type="OrthoDB" id="2152248at2759"/>
<dbReference type="PANTHER" id="PTHR47381">
    <property type="entry name" value="ALPHA/BETA-HYDROLASES SUPERFAMILY PROTEIN"/>
    <property type="match status" value="1"/>
</dbReference>
<dbReference type="Pfam" id="PF12697">
    <property type="entry name" value="Abhydrolase_6"/>
    <property type="match status" value="1"/>
</dbReference>
<gene>
    <name evidence="2" type="ORF">F5X68DRAFT_196435</name>
</gene>